<reference evidence="4" key="1">
    <citation type="submission" date="2014-11" db="EMBL/GenBank/DDBJ databases">
        <authorList>
            <person name="Hornung B.V."/>
        </authorList>
    </citation>
    <scope>NUCLEOTIDE SEQUENCE</scope>
    <source>
        <strain evidence="4">INE</strain>
    </source>
</reference>
<feature type="domain" description="Tyr recombinase" evidence="2">
    <location>
        <begin position="105"/>
        <end position="302"/>
    </location>
</feature>
<dbReference type="SUPFAM" id="SSF56349">
    <property type="entry name" value="DNA breaking-rejoining enzymes"/>
    <property type="match status" value="1"/>
</dbReference>
<dbReference type="Pfam" id="PF00589">
    <property type="entry name" value="Phage_integrase"/>
    <property type="match status" value="1"/>
</dbReference>
<evidence type="ECO:0000313" key="4">
    <source>
        <dbReference type="EMBL" id="CEJ09254.1"/>
    </source>
</evidence>
<sequence length="320" mass="37301">MRRFQSFLTPLMEAFIAFQKASGRWNETYEHNLFLFDSYCTQSFPEAETLTQEIVDGWCTQRTTETNNSCRTRIFVISNFARYLRDREMADVVGPNIPKREPRTYIPHAFTEFELECFFKACDSLPSTPRTLVVLTRRIVVPVFFRLLYSSGIRTNEARMLQVGDVDLVQGVLIIHYSKGHSQHFIVLHDTMLDLLRRYNAAIQALHPGRKYFFPSAKGSFLTNGWVVYNFRKLWHKHNTPHATAYGLRHNYAVENINQWIGEGFEFFSKLVYLSKSMGHASLESTKYYFHLVPAMADILLERTGRDFDDIVPEADYEEG</sequence>
<dbReference type="KEGG" id="aacx:DEACI_1486"/>
<accession>A0A8S0VWG0</accession>
<evidence type="ECO:0000313" key="3">
    <source>
        <dbReference type="EMBL" id="CAA7600833.1"/>
    </source>
</evidence>
<name>A0A8S0VWG0_9FIRM</name>
<evidence type="ECO:0000259" key="2">
    <source>
        <dbReference type="PROSITE" id="PS51898"/>
    </source>
</evidence>
<dbReference type="InterPro" id="IPR011010">
    <property type="entry name" value="DNA_brk_join_enz"/>
</dbReference>
<dbReference type="GO" id="GO:0015074">
    <property type="term" value="P:DNA integration"/>
    <property type="evidence" value="ECO:0007669"/>
    <property type="project" value="InterPro"/>
</dbReference>
<dbReference type="PANTHER" id="PTHR30349">
    <property type="entry name" value="PHAGE INTEGRASE-RELATED"/>
    <property type="match status" value="1"/>
</dbReference>
<dbReference type="PANTHER" id="PTHR30349:SF64">
    <property type="entry name" value="PROPHAGE INTEGRASE INTD-RELATED"/>
    <property type="match status" value="1"/>
</dbReference>
<dbReference type="Gene3D" id="1.10.443.10">
    <property type="entry name" value="Intergrase catalytic core"/>
    <property type="match status" value="1"/>
</dbReference>
<dbReference type="InterPro" id="IPR050090">
    <property type="entry name" value="Tyrosine_recombinase_XerCD"/>
</dbReference>
<gene>
    <name evidence="3" type="ORF">DEACI_1486</name>
    <name evidence="4" type="ORF">DEACI_3738</name>
</gene>
<keyword evidence="1" id="KW-0233">DNA recombination</keyword>
<dbReference type="InterPro" id="IPR013762">
    <property type="entry name" value="Integrase-like_cat_sf"/>
</dbReference>
<reference evidence="3" key="2">
    <citation type="submission" date="2020-01" db="EMBL/GenBank/DDBJ databases">
        <authorList>
            <person name="Hornung B."/>
        </authorList>
    </citation>
    <scope>NUCLEOTIDE SEQUENCE</scope>
    <source>
        <strain evidence="3">PacBioINE</strain>
    </source>
</reference>
<keyword evidence="5" id="KW-1185">Reference proteome</keyword>
<dbReference type="Proteomes" id="UP001071230">
    <property type="component" value="Unassembled WGS sequence"/>
</dbReference>
<organism evidence="3">
    <name type="scientific">Acididesulfobacillus acetoxydans</name>
    <dbReference type="NCBI Taxonomy" id="1561005"/>
    <lineage>
        <taxon>Bacteria</taxon>
        <taxon>Bacillati</taxon>
        <taxon>Bacillota</taxon>
        <taxon>Clostridia</taxon>
        <taxon>Eubacteriales</taxon>
        <taxon>Peptococcaceae</taxon>
        <taxon>Acididesulfobacillus</taxon>
    </lineage>
</organism>
<dbReference type="PROSITE" id="PS51898">
    <property type="entry name" value="TYR_RECOMBINASE"/>
    <property type="match status" value="1"/>
</dbReference>
<dbReference type="RefSeq" id="WP_240984439.1">
    <property type="nucleotide sequence ID" value="NZ_CDGJ01000117.1"/>
</dbReference>
<protein>
    <submittedName>
        <fullName evidence="4">Integrase protein</fullName>
    </submittedName>
    <submittedName>
        <fullName evidence="3">Phage integrase family</fullName>
    </submittedName>
</protein>
<dbReference type="EMBL" id="CDGJ01000117">
    <property type="protein sequence ID" value="CEJ09254.1"/>
    <property type="molecule type" value="Genomic_DNA"/>
</dbReference>
<dbReference type="GO" id="GO:0006310">
    <property type="term" value="P:DNA recombination"/>
    <property type="evidence" value="ECO:0007669"/>
    <property type="project" value="UniProtKB-KW"/>
</dbReference>
<evidence type="ECO:0000256" key="1">
    <source>
        <dbReference type="ARBA" id="ARBA00023172"/>
    </source>
</evidence>
<dbReference type="Proteomes" id="UP000836597">
    <property type="component" value="Chromosome"/>
</dbReference>
<evidence type="ECO:0000313" key="5">
    <source>
        <dbReference type="Proteomes" id="UP001071230"/>
    </source>
</evidence>
<dbReference type="AlphaFoldDB" id="A0A8S0VWG0"/>
<dbReference type="InterPro" id="IPR002104">
    <property type="entry name" value="Integrase_catalytic"/>
</dbReference>
<dbReference type="EMBL" id="LR746496">
    <property type="protein sequence ID" value="CAA7600833.1"/>
    <property type="molecule type" value="Genomic_DNA"/>
</dbReference>
<proteinExistence type="predicted"/>
<dbReference type="GO" id="GO:0003677">
    <property type="term" value="F:DNA binding"/>
    <property type="evidence" value="ECO:0007669"/>
    <property type="project" value="InterPro"/>
</dbReference>